<dbReference type="PANTHER" id="PTHR20932">
    <property type="entry name" value="LYSM AND PUTATIVE PEPTIDOGLYCAN-BINDING DOMAIN-CONTAINING PROTEIN"/>
    <property type="match status" value="1"/>
</dbReference>
<proteinExistence type="predicted"/>
<dbReference type="InterPro" id="IPR045030">
    <property type="entry name" value="LYSM1-4"/>
</dbReference>
<feature type="compositionally biased region" description="Basic residues" evidence="1">
    <location>
        <begin position="1"/>
        <end position="16"/>
    </location>
</feature>
<organism evidence="3 4">
    <name type="scientific">Aegilops tauschii subsp. strangulata</name>
    <name type="common">Goatgrass</name>
    <dbReference type="NCBI Taxonomy" id="200361"/>
    <lineage>
        <taxon>Eukaryota</taxon>
        <taxon>Viridiplantae</taxon>
        <taxon>Streptophyta</taxon>
        <taxon>Embryophyta</taxon>
        <taxon>Tracheophyta</taxon>
        <taxon>Spermatophyta</taxon>
        <taxon>Magnoliopsida</taxon>
        <taxon>Liliopsida</taxon>
        <taxon>Poales</taxon>
        <taxon>Poaceae</taxon>
        <taxon>BOP clade</taxon>
        <taxon>Pooideae</taxon>
        <taxon>Triticodae</taxon>
        <taxon>Triticeae</taxon>
        <taxon>Triticinae</taxon>
        <taxon>Aegilops</taxon>
    </lineage>
</organism>
<dbReference type="Gene3D" id="3.10.350.10">
    <property type="entry name" value="LysM domain"/>
    <property type="match status" value="1"/>
</dbReference>
<name>A0A453JCR0_AEGTS</name>
<feature type="region of interest" description="Disordered" evidence="1">
    <location>
        <begin position="258"/>
        <end position="284"/>
    </location>
</feature>
<dbReference type="InterPro" id="IPR018392">
    <property type="entry name" value="LysM"/>
</dbReference>
<dbReference type="PROSITE" id="PS51782">
    <property type="entry name" value="LYSM"/>
    <property type="match status" value="1"/>
</dbReference>
<keyword evidence="4" id="KW-1185">Reference proteome</keyword>
<reference evidence="4" key="2">
    <citation type="journal article" date="2017" name="Nat. Plants">
        <title>The Aegilops tauschii genome reveals multiple impacts of transposons.</title>
        <authorList>
            <person name="Zhao G."/>
            <person name="Zou C."/>
            <person name="Li K."/>
            <person name="Wang K."/>
            <person name="Li T."/>
            <person name="Gao L."/>
            <person name="Zhang X."/>
            <person name="Wang H."/>
            <person name="Yang Z."/>
            <person name="Liu X."/>
            <person name="Jiang W."/>
            <person name="Mao L."/>
            <person name="Kong X."/>
            <person name="Jiao Y."/>
            <person name="Jia J."/>
        </authorList>
    </citation>
    <scope>NUCLEOTIDE SEQUENCE [LARGE SCALE GENOMIC DNA]</scope>
    <source>
        <strain evidence="4">cv. AL8/78</strain>
    </source>
</reference>
<reference evidence="3" key="3">
    <citation type="journal article" date="2017" name="Nature">
        <title>Genome sequence of the progenitor of the wheat D genome Aegilops tauschii.</title>
        <authorList>
            <person name="Luo M.C."/>
            <person name="Gu Y.Q."/>
            <person name="Puiu D."/>
            <person name="Wang H."/>
            <person name="Twardziok S.O."/>
            <person name="Deal K.R."/>
            <person name="Huo N."/>
            <person name="Zhu T."/>
            <person name="Wang L."/>
            <person name="Wang Y."/>
            <person name="McGuire P.E."/>
            <person name="Liu S."/>
            <person name="Long H."/>
            <person name="Ramasamy R.K."/>
            <person name="Rodriguez J.C."/>
            <person name="Van S.L."/>
            <person name="Yuan L."/>
            <person name="Wang Z."/>
            <person name="Xia Z."/>
            <person name="Xiao L."/>
            <person name="Anderson O.D."/>
            <person name="Ouyang S."/>
            <person name="Liang Y."/>
            <person name="Zimin A.V."/>
            <person name="Pertea G."/>
            <person name="Qi P."/>
            <person name="Bennetzen J.L."/>
            <person name="Dai X."/>
            <person name="Dawson M.W."/>
            <person name="Muller H.G."/>
            <person name="Kugler K."/>
            <person name="Rivarola-Duarte L."/>
            <person name="Spannagl M."/>
            <person name="Mayer K.F.X."/>
            <person name="Lu F.H."/>
            <person name="Bevan M.W."/>
            <person name="Leroy P."/>
            <person name="Li P."/>
            <person name="You F.M."/>
            <person name="Sun Q."/>
            <person name="Liu Z."/>
            <person name="Lyons E."/>
            <person name="Wicker T."/>
            <person name="Salzberg S.L."/>
            <person name="Devos K.M."/>
            <person name="Dvorak J."/>
        </authorList>
    </citation>
    <scope>NUCLEOTIDE SEQUENCE [LARGE SCALE GENOMIC DNA]</scope>
    <source>
        <strain evidence="3">cv. AL8/78</strain>
    </source>
</reference>
<dbReference type="AlphaFoldDB" id="A0A453JCR0"/>
<evidence type="ECO:0000256" key="1">
    <source>
        <dbReference type="SAM" id="MobiDB-lite"/>
    </source>
</evidence>
<evidence type="ECO:0000259" key="2">
    <source>
        <dbReference type="PROSITE" id="PS51782"/>
    </source>
</evidence>
<feature type="region of interest" description="Disordered" evidence="1">
    <location>
        <begin position="1"/>
        <end position="51"/>
    </location>
</feature>
<protein>
    <recommendedName>
        <fullName evidence="2">LysM domain-containing protein</fullName>
    </recommendedName>
</protein>
<sequence>HRRRAPPPNNRRRIGRGPRSERAMGVHAAPFPFPLPRRQDEDDDADDTIVLGGGGGRWGAAAMAEDEAEQSPTPPPMSSCGRYILHRVCRFDTLAGVAIKYGVEVADVKRVNGLTADLQMFAHKTLRIPLPGRHPPAQHSPPSSSPAATAAAREWTTRRPPKNAALDPFQKPPRSTVSPSMSLLQGYYGLAPPPKRDLTDEGAQMGTAVRGQHRKARSISTGFPGVNGDAGWETDDAEKQIRRRQKADLELTTMREDNGGALLPRTGEGLALRPKSGSRPDMNSSQQDLVAAGFVPSYGDGLLAVRKSSSTPEFQDSDNNIASVWLSKWNLKPDAFAVPLPILLLDSLPKPLFDSLPKPIAAWRNKAARD</sequence>
<dbReference type="CDD" id="cd00118">
    <property type="entry name" value="LysM"/>
    <property type="match status" value="1"/>
</dbReference>
<dbReference type="PANTHER" id="PTHR20932:SF36">
    <property type="entry name" value="OS03G0110600 PROTEIN"/>
    <property type="match status" value="1"/>
</dbReference>
<reference evidence="4" key="1">
    <citation type="journal article" date="2014" name="Science">
        <title>Ancient hybridizations among the ancestral genomes of bread wheat.</title>
        <authorList>
            <consortium name="International Wheat Genome Sequencing Consortium,"/>
            <person name="Marcussen T."/>
            <person name="Sandve S.R."/>
            <person name="Heier L."/>
            <person name="Spannagl M."/>
            <person name="Pfeifer M."/>
            <person name="Jakobsen K.S."/>
            <person name="Wulff B.B."/>
            <person name="Steuernagel B."/>
            <person name="Mayer K.F."/>
            <person name="Olsen O.A."/>
        </authorList>
    </citation>
    <scope>NUCLEOTIDE SEQUENCE [LARGE SCALE GENOMIC DNA]</scope>
    <source>
        <strain evidence="4">cv. AL8/78</strain>
    </source>
</reference>
<feature type="region of interest" description="Disordered" evidence="1">
    <location>
        <begin position="206"/>
        <end position="238"/>
    </location>
</feature>
<feature type="region of interest" description="Disordered" evidence="1">
    <location>
        <begin position="131"/>
        <end position="179"/>
    </location>
</feature>
<feature type="domain" description="LysM" evidence="2">
    <location>
        <begin position="84"/>
        <end position="128"/>
    </location>
</feature>
<accession>A0A453JCR0</accession>
<dbReference type="SUPFAM" id="SSF54106">
    <property type="entry name" value="LysM domain"/>
    <property type="match status" value="1"/>
</dbReference>
<evidence type="ECO:0000313" key="3">
    <source>
        <dbReference type="EnsemblPlants" id="AET4Gv20868700.7"/>
    </source>
</evidence>
<dbReference type="Proteomes" id="UP000015105">
    <property type="component" value="Chromosome 4D"/>
</dbReference>
<dbReference type="Gramene" id="AET4Gv20868700.7">
    <property type="protein sequence ID" value="AET4Gv20868700.7"/>
    <property type="gene ID" value="AET4Gv20868700"/>
</dbReference>
<reference evidence="3" key="5">
    <citation type="journal article" date="2021" name="G3 (Bethesda)">
        <title>Aegilops tauschii genome assembly Aet v5.0 features greater sequence contiguity and improved annotation.</title>
        <authorList>
            <person name="Wang L."/>
            <person name="Zhu T."/>
            <person name="Rodriguez J.C."/>
            <person name="Deal K.R."/>
            <person name="Dubcovsky J."/>
            <person name="McGuire P.E."/>
            <person name="Lux T."/>
            <person name="Spannagl M."/>
            <person name="Mayer K.F.X."/>
            <person name="Baldrich P."/>
            <person name="Meyers B.C."/>
            <person name="Huo N."/>
            <person name="Gu Y.Q."/>
            <person name="Zhou H."/>
            <person name="Devos K.M."/>
            <person name="Bennetzen J.L."/>
            <person name="Unver T."/>
            <person name="Budak H."/>
            <person name="Gulick P.J."/>
            <person name="Galiba G."/>
            <person name="Kalapos B."/>
            <person name="Nelson D.R."/>
            <person name="Li P."/>
            <person name="You F.M."/>
            <person name="Luo M.C."/>
            <person name="Dvorak J."/>
        </authorList>
    </citation>
    <scope>NUCLEOTIDE SEQUENCE [LARGE SCALE GENOMIC DNA]</scope>
    <source>
        <strain evidence="3">cv. AL8/78</strain>
    </source>
</reference>
<evidence type="ECO:0000313" key="4">
    <source>
        <dbReference type="Proteomes" id="UP000015105"/>
    </source>
</evidence>
<reference evidence="3" key="4">
    <citation type="submission" date="2019-03" db="UniProtKB">
        <authorList>
            <consortium name="EnsemblPlants"/>
        </authorList>
    </citation>
    <scope>IDENTIFICATION</scope>
</reference>
<dbReference type="EnsemblPlants" id="AET4Gv20868700.7">
    <property type="protein sequence ID" value="AET4Gv20868700.7"/>
    <property type="gene ID" value="AET4Gv20868700"/>
</dbReference>
<dbReference type="InterPro" id="IPR036779">
    <property type="entry name" value="LysM_dom_sf"/>
</dbReference>
<feature type="compositionally biased region" description="Low complexity" evidence="1">
    <location>
        <begin position="135"/>
        <end position="154"/>
    </location>
</feature>